<evidence type="ECO:0000313" key="1">
    <source>
        <dbReference type="EMBL" id="GAA2912864.1"/>
    </source>
</evidence>
<gene>
    <name evidence="1" type="ORF">GCM10020221_05770</name>
</gene>
<dbReference type="EMBL" id="BAAAXZ010000023">
    <property type="protein sequence ID" value="GAA2912864.1"/>
    <property type="molecule type" value="Genomic_DNA"/>
</dbReference>
<evidence type="ECO:0000313" key="2">
    <source>
        <dbReference type="Proteomes" id="UP001501102"/>
    </source>
</evidence>
<protein>
    <submittedName>
        <fullName evidence="1">Uncharacterized protein</fullName>
    </submittedName>
</protein>
<organism evidence="1 2">
    <name type="scientific">Streptomyces thioluteus</name>
    <dbReference type="NCBI Taxonomy" id="66431"/>
    <lineage>
        <taxon>Bacteria</taxon>
        <taxon>Bacillati</taxon>
        <taxon>Actinomycetota</taxon>
        <taxon>Actinomycetes</taxon>
        <taxon>Kitasatosporales</taxon>
        <taxon>Streptomycetaceae</taxon>
        <taxon>Streptomyces</taxon>
    </lineage>
</organism>
<dbReference type="Proteomes" id="UP001501102">
    <property type="component" value="Unassembled WGS sequence"/>
</dbReference>
<keyword evidence="2" id="KW-1185">Reference proteome</keyword>
<accession>A0ABN3WE93</accession>
<sequence length="162" mass="16136">MDVGRAPCGGVHRVGAGADRGEAVAALVVGEAAARAGEVGVQRGGVAVGGVGVSARRVGLPYLDQLAADGAAAAVEYPAADGDAFAQRLPGVLPRQVVVEGADRGRAEDRAGQLGRLRVAGEEHGRVVRLPPGNSGVGNRHGWCLPLPVGRQTNGTSVGSPA</sequence>
<name>A0ABN3WE93_STRTU</name>
<reference evidence="1 2" key="1">
    <citation type="journal article" date="2019" name="Int. J. Syst. Evol. Microbiol.">
        <title>The Global Catalogue of Microorganisms (GCM) 10K type strain sequencing project: providing services to taxonomists for standard genome sequencing and annotation.</title>
        <authorList>
            <consortium name="The Broad Institute Genomics Platform"/>
            <consortium name="The Broad Institute Genome Sequencing Center for Infectious Disease"/>
            <person name="Wu L."/>
            <person name="Ma J."/>
        </authorList>
    </citation>
    <scope>NUCLEOTIDE SEQUENCE [LARGE SCALE GENOMIC DNA]</scope>
    <source>
        <strain evidence="1 2">JCM 4087</strain>
    </source>
</reference>
<proteinExistence type="predicted"/>
<comment type="caution">
    <text evidence="1">The sequence shown here is derived from an EMBL/GenBank/DDBJ whole genome shotgun (WGS) entry which is preliminary data.</text>
</comment>